<feature type="domain" description="Retrotransposon Copia-like N-terminal" evidence="1">
    <location>
        <begin position="14"/>
        <end position="58"/>
    </location>
</feature>
<evidence type="ECO:0000313" key="2">
    <source>
        <dbReference type="EMBL" id="WMV09397.1"/>
    </source>
</evidence>
<organism evidence="2 3">
    <name type="scientific">Solanum verrucosum</name>
    <dbReference type="NCBI Taxonomy" id="315347"/>
    <lineage>
        <taxon>Eukaryota</taxon>
        <taxon>Viridiplantae</taxon>
        <taxon>Streptophyta</taxon>
        <taxon>Embryophyta</taxon>
        <taxon>Tracheophyta</taxon>
        <taxon>Spermatophyta</taxon>
        <taxon>Magnoliopsida</taxon>
        <taxon>eudicotyledons</taxon>
        <taxon>Gunneridae</taxon>
        <taxon>Pentapetalae</taxon>
        <taxon>asterids</taxon>
        <taxon>lamiids</taxon>
        <taxon>Solanales</taxon>
        <taxon>Solanaceae</taxon>
        <taxon>Solanoideae</taxon>
        <taxon>Solaneae</taxon>
        <taxon>Solanum</taxon>
    </lineage>
</organism>
<keyword evidence="3" id="KW-1185">Reference proteome</keyword>
<accession>A0AAF0T695</accession>
<proteinExistence type="predicted"/>
<dbReference type="PANTHER" id="PTHR37610:SF86">
    <property type="entry name" value="RETROTRANSPOSON COPIA-LIKE N-TERMINAL DOMAIN-CONTAINING PROTEIN"/>
    <property type="match status" value="1"/>
</dbReference>
<gene>
    <name evidence="2" type="ORF">MTR67_002782</name>
</gene>
<dbReference type="Proteomes" id="UP001234989">
    <property type="component" value="Chromosome 1"/>
</dbReference>
<evidence type="ECO:0000313" key="3">
    <source>
        <dbReference type="Proteomes" id="UP001234989"/>
    </source>
</evidence>
<sequence length="325" mass="36609">MSDIDHNHVLHLQASDMPGSVLVPVQLTGTENYGLWSRSMKIALLGKGKLGFINGKCLKESYAELTDQWEKCDAIVHSWIMNSVRKDLLNNIVYGSSAHAVWDDLQERFNKLKELWDEYDMLVPSPSCGCPKSKDYVQHLQDQRVLQFLNGLNESYDQTRRQILLKSAAPTINRVYAMIIEDEGERSMSVHNVTDGNRGREPLAMQAGSARGPSHHKPPLVCDHCHMKGHTKSQCWKIIGYPRDKGKKKQGGFRGQPFANANNVVGSSAMNTGTCLGCRCSFRKEDRCPRDLVMQLTANDHISLKNNTSSLLTYLTKMQRSNMQT</sequence>
<evidence type="ECO:0000259" key="1">
    <source>
        <dbReference type="Pfam" id="PF14244"/>
    </source>
</evidence>
<dbReference type="InterPro" id="IPR029472">
    <property type="entry name" value="Copia-like_N"/>
</dbReference>
<dbReference type="Pfam" id="PF14244">
    <property type="entry name" value="Retrotran_gag_3"/>
    <property type="match status" value="1"/>
</dbReference>
<dbReference type="EMBL" id="CP133612">
    <property type="protein sequence ID" value="WMV09397.1"/>
    <property type="molecule type" value="Genomic_DNA"/>
</dbReference>
<dbReference type="PANTHER" id="PTHR37610">
    <property type="entry name" value="CCHC-TYPE DOMAIN-CONTAINING PROTEIN"/>
    <property type="match status" value="1"/>
</dbReference>
<protein>
    <recommendedName>
        <fullName evidence="1">Retrotransposon Copia-like N-terminal domain-containing protein</fullName>
    </recommendedName>
</protein>
<dbReference type="AlphaFoldDB" id="A0AAF0T695"/>
<name>A0AAF0T695_SOLVR</name>
<reference evidence="2" key="1">
    <citation type="submission" date="2023-08" db="EMBL/GenBank/DDBJ databases">
        <title>A de novo genome assembly of Solanum verrucosum Schlechtendal, a Mexican diploid species geographically isolated from the other diploid A-genome species in potato relatives.</title>
        <authorList>
            <person name="Hosaka K."/>
        </authorList>
    </citation>
    <scope>NUCLEOTIDE SEQUENCE</scope>
    <source>
        <tissue evidence="2">Young leaves</tissue>
    </source>
</reference>